<feature type="transmembrane region" description="Helical" evidence="10">
    <location>
        <begin position="165"/>
        <end position="189"/>
    </location>
</feature>
<dbReference type="PROSITE" id="PS50885">
    <property type="entry name" value="HAMP"/>
    <property type="match status" value="1"/>
</dbReference>
<keyword evidence="9" id="KW-0067">ATP-binding</keyword>
<keyword evidence="6" id="KW-0808">Transferase</keyword>
<dbReference type="CDD" id="cd06225">
    <property type="entry name" value="HAMP"/>
    <property type="match status" value="1"/>
</dbReference>
<dbReference type="Pfam" id="PF00672">
    <property type="entry name" value="HAMP"/>
    <property type="match status" value="1"/>
</dbReference>
<keyword evidence="10" id="KW-0812">Transmembrane</keyword>
<dbReference type="EMBL" id="JAUSVO010000002">
    <property type="protein sequence ID" value="MDQ0437275.1"/>
    <property type="molecule type" value="Genomic_DNA"/>
</dbReference>
<evidence type="ECO:0000259" key="11">
    <source>
        <dbReference type="PROSITE" id="PS50109"/>
    </source>
</evidence>
<dbReference type="PANTHER" id="PTHR44936:SF10">
    <property type="entry name" value="SENSOR PROTEIN RSTB"/>
    <property type="match status" value="1"/>
</dbReference>
<dbReference type="PROSITE" id="PS50109">
    <property type="entry name" value="HIS_KIN"/>
    <property type="match status" value="1"/>
</dbReference>
<dbReference type="CDD" id="cd00082">
    <property type="entry name" value="HisKA"/>
    <property type="match status" value="1"/>
</dbReference>
<evidence type="ECO:0000256" key="3">
    <source>
        <dbReference type="ARBA" id="ARBA00012438"/>
    </source>
</evidence>
<dbReference type="InterPro" id="IPR004358">
    <property type="entry name" value="Sig_transdc_His_kin-like_C"/>
</dbReference>
<dbReference type="SUPFAM" id="SSF55874">
    <property type="entry name" value="ATPase domain of HSP90 chaperone/DNA topoisomerase II/histidine kinase"/>
    <property type="match status" value="1"/>
</dbReference>
<keyword evidence="14" id="KW-1185">Reference proteome</keyword>
<evidence type="ECO:0000256" key="7">
    <source>
        <dbReference type="ARBA" id="ARBA00022741"/>
    </source>
</evidence>
<dbReference type="SMART" id="SM00304">
    <property type="entry name" value="HAMP"/>
    <property type="match status" value="1"/>
</dbReference>
<comment type="catalytic activity">
    <reaction evidence="1">
        <text>ATP + protein L-histidine = ADP + protein N-phospho-L-histidine.</text>
        <dbReference type="EC" id="2.7.13.3"/>
    </reaction>
</comment>
<comment type="subcellular location">
    <subcellularLocation>
        <location evidence="2">Cell membrane</location>
        <topology evidence="2">Multi-pass membrane protein</topology>
    </subcellularLocation>
</comment>
<evidence type="ECO:0000313" key="13">
    <source>
        <dbReference type="EMBL" id="MDQ0437275.1"/>
    </source>
</evidence>
<dbReference type="Proteomes" id="UP001241603">
    <property type="component" value="Unassembled WGS sequence"/>
</dbReference>
<evidence type="ECO:0000259" key="12">
    <source>
        <dbReference type="PROSITE" id="PS50885"/>
    </source>
</evidence>
<protein>
    <recommendedName>
        <fullName evidence="3">histidine kinase</fullName>
        <ecNumber evidence="3">2.7.13.3</ecNumber>
    </recommendedName>
</protein>
<organism evidence="13 14">
    <name type="scientific">Kaistia dalseonensis</name>
    <dbReference type="NCBI Taxonomy" id="410840"/>
    <lineage>
        <taxon>Bacteria</taxon>
        <taxon>Pseudomonadati</taxon>
        <taxon>Pseudomonadota</taxon>
        <taxon>Alphaproteobacteria</taxon>
        <taxon>Hyphomicrobiales</taxon>
        <taxon>Kaistiaceae</taxon>
        <taxon>Kaistia</taxon>
    </lineage>
</organism>
<dbReference type="InterPro" id="IPR003594">
    <property type="entry name" value="HATPase_dom"/>
</dbReference>
<keyword evidence="7" id="KW-0547">Nucleotide-binding</keyword>
<evidence type="ECO:0000313" key="14">
    <source>
        <dbReference type="Proteomes" id="UP001241603"/>
    </source>
</evidence>
<dbReference type="InterPro" id="IPR003661">
    <property type="entry name" value="HisK_dim/P_dom"/>
</dbReference>
<keyword evidence="10" id="KW-1133">Transmembrane helix</keyword>
<reference evidence="13 14" key="1">
    <citation type="submission" date="2023-07" db="EMBL/GenBank/DDBJ databases">
        <title>Genomic Encyclopedia of Type Strains, Phase IV (KMG-IV): sequencing the most valuable type-strain genomes for metagenomic binning, comparative biology and taxonomic classification.</title>
        <authorList>
            <person name="Goeker M."/>
        </authorList>
    </citation>
    <scope>NUCLEOTIDE SEQUENCE [LARGE SCALE GENOMIC DNA]</scope>
    <source>
        <strain evidence="13 14">B6-8</strain>
    </source>
</reference>
<evidence type="ECO:0000256" key="1">
    <source>
        <dbReference type="ARBA" id="ARBA00000085"/>
    </source>
</evidence>
<dbReference type="SUPFAM" id="SSF47384">
    <property type="entry name" value="Homodimeric domain of signal transducing histidine kinase"/>
    <property type="match status" value="1"/>
</dbReference>
<evidence type="ECO:0000256" key="5">
    <source>
        <dbReference type="ARBA" id="ARBA00022553"/>
    </source>
</evidence>
<accession>A0ABU0H677</accession>
<dbReference type="InterPro" id="IPR036890">
    <property type="entry name" value="HATPase_C_sf"/>
</dbReference>
<dbReference type="InterPro" id="IPR036097">
    <property type="entry name" value="HisK_dim/P_sf"/>
</dbReference>
<proteinExistence type="predicted"/>
<evidence type="ECO:0000256" key="4">
    <source>
        <dbReference type="ARBA" id="ARBA00022475"/>
    </source>
</evidence>
<evidence type="ECO:0000256" key="8">
    <source>
        <dbReference type="ARBA" id="ARBA00022777"/>
    </source>
</evidence>
<dbReference type="CDD" id="cd00075">
    <property type="entry name" value="HATPase"/>
    <property type="match status" value="1"/>
</dbReference>
<dbReference type="InterPro" id="IPR050980">
    <property type="entry name" value="2C_sensor_his_kinase"/>
</dbReference>
<evidence type="ECO:0000256" key="10">
    <source>
        <dbReference type="SAM" id="Phobius"/>
    </source>
</evidence>
<feature type="domain" description="Histidine kinase" evidence="11">
    <location>
        <begin position="249"/>
        <end position="447"/>
    </location>
</feature>
<comment type="caution">
    <text evidence="13">The sequence shown here is derived from an EMBL/GenBank/DDBJ whole genome shotgun (WGS) entry which is preliminary data.</text>
</comment>
<feature type="domain" description="HAMP" evidence="12">
    <location>
        <begin position="189"/>
        <end position="241"/>
    </location>
</feature>
<keyword evidence="10" id="KW-0472">Membrane</keyword>
<sequence>MMRLSFAWRVTLVVILALVAVQLGSAAINFARRSEATATGLRFPFPDQVAALVELIETSDPADERLILRALNGPGLTAAIRDTPAPVEVALPRIYWLQNAIRRNLPDGDARPIIAVSDTTPLLELEVARDPFSLFVREPVQITIGLSRGRSLFIHSTDNLSIRLLGLPAGFLAGILGFIVASLAGLAILRETRPLAKLASAVERFGHGMTPEAMPEKGAPEMRSLIRAFNAMQARITRLVHGRTFVLAAIAHDLRTYLTRLRLRVALIPEEHIRVPAERDVEDMQALLEQALLYAKSTRYSERREPIDLVAFIDDIAAVRREAGAKVIFEHPHKPFSIAGGRLSLASAIGNLIDNAINYGGAADLSLEEHGSEVVILVEDRGPGIPESDRERVLEPFERLEGSRSRDTGGAGLGLAIVREVVDAHSGRVFIEDRPGGGARVGIALPR</sequence>
<dbReference type="EC" id="2.7.13.3" evidence="3"/>
<dbReference type="SMART" id="SM00387">
    <property type="entry name" value="HATPase_c"/>
    <property type="match status" value="1"/>
</dbReference>
<dbReference type="PRINTS" id="PR00344">
    <property type="entry name" value="BCTRLSENSOR"/>
</dbReference>
<dbReference type="Gene3D" id="1.10.287.130">
    <property type="match status" value="1"/>
</dbReference>
<dbReference type="Gene3D" id="3.30.565.10">
    <property type="entry name" value="Histidine kinase-like ATPase, C-terminal domain"/>
    <property type="match status" value="1"/>
</dbReference>
<keyword evidence="8 13" id="KW-0418">Kinase</keyword>
<evidence type="ECO:0000256" key="6">
    <source>
        <dbReference type="ARBA" id="ARBA00022679"/>
    </source>
</evidence>
<keyword evidence="4" id="KW-1003">Cell membrane</keyword>
<dbReference type="InterPro" id="IPR003660">
    <property type="entry name" value="HAMP_dom"/>
</dbReference>
<keyword evidence="5" id="KW-0597">Phosphoprotein</keyword>
<dbReference type="Pfam" id="PF02518">
    <property type="entry name" value="HATPase_c"/>
    <property type="match status" value="1"/>
</dbReference>
<evidence type="ECO:0000256" key="9">
    <source>
        <dbReference type="ARBA" id="ARBA00022840"/>
    </source>
</evidence>
<dbReference type="PANTHER" id="PTHR44936">
    <property type="entry name" value="SENSOR PROTEIN CREC"/>
    <property type="match status" value="1"/>
</dbReference>
<evidence type="ECO:0000256" key="2">
    <source>
        <dbReference type="ARBA" id="ARBA00004651"/>
    </source>
</evidence>
<dbReference type="GO" id="GO:0016301">
    <property type="term" value="F:kinase activity"/>
    <property type="evidence" value="ECO:0007669"/>
    <property type="project" value="UniProtKB-KW"/>
</dbReference>
<dbReference type="InterPro" id="IPR005467">
    <property type="entry name" value="His_kinase_dom"/>
</dbReference>
<gene>
    <name evidence="13" type="ORF">QO014_001660</name>
</gene>
<name>A0ABU0H677_9HYPH</name>
<dbReference type="RefSeq" id="WP_266348204.1">
    <property type="nucleotide sequence ID" value="NZ_JAPKNG010000002.1"/>
</dbReference>